<evidence type="ECO:0000259" key="3">
    <source>
        <dbReference type="Pfam" id="PF18142"/>
    </source>
</evidence>
<keyword evidence="5" id="KW-1185">Reference proteome</keyword>
<name>A0ABR0J9X6_9EURO</name>
<evidence type="ECO:0000313" key="5">
    <source>
        <dbReference type="Proteomes" id="UP001345691"/>
    </source>
</evidence>
<gene>
    <name evidence="4" type="ORF">LTR69_006107</name>
</gene>
<reference evidence="4 5" key="1">
    <citation type="submission" date="2023-08" db="EMBL/GenBank/DDBJ databases">
        <title>Black Yeasts Isolated from many extreme environments.</title>
        <authorList>
            <person name="Coleine C."/>
            <person name="Stajich J.E."/>
            <person name="Selbmann L."/>
        </authorList>
    </citation>
    <scope>NUCLEOTIDE SEQUENCE [LARGE SCALE GENOMIC DNA]</scope>
    <source>
        <strain evidence="4 5">CCFEE 6328</strain>
    </source>
</reference>
<dbReference type="PANTHER" id="PTHR38793:SF3">
    <property type="entry name" value="SMODS AND SLOG-ASSOCIATING 2TM EFFECTOR DOMAIN-CONTAINING PROTEIN"/>
    <property type="match status" value="1"/>
</dbReference>
<dbReference type="Proteomes" id="UP001345691">
    <property type="component" value="Unassembled WGS sequence"/>
</dbReference>
<feature type="transmembrane region" description="Helical" evidence="2">
    <location>
        <begin position="74"/>
        <end position="97"/>
    </location>
</feature>
<keyword evidence="2" id="KW-0812">Transmembrane</keyword>
<feature type="domain" description="SMODS and SLOG-associating 2TM effector" evidence="3">
    <location>
        <begin position="62"/>
        <end position="177"/>
    </location>
</feature>
<protein>
    <recommendedName>
        <fullName evidence="3">SMODS and SLOG-associating 2TM effector domain-containing protein</fullName>
    </recommendedName>
</protein>
<dbReference type="InterPro" id="IPR041622">
    <property type="entry name" value="SLATT_fungi"/>
</dbReference>
<evidence type="ECO:0000256" key="2">
    <source>
        <dbReference type="SAM" id="Phobius"/>
    </source>
</evidence>
<dbReference type="EMBL" id="JAVRRF010000012">
    <property type="protein sequence ID" value="KAK5059518.1"/>
    <property type="molecule type" value="Genomic_DNA"/>
</dbReference>
<feature type="compositionally biased region" description="Polar residues" evidence="1">
    <location>
        <begin position="269"/>
        <end position="300"/>
    </location>
</feature>
<comment type="caution">
    <text evidence="4">The sequence shown here is derived from an EMBL/GenBank/DDBJ whole genome shotgun (WGS) entry which is preliminary data.</text>
</comment>
<keyword evidence="2" id="KW-1133">Transmembrane helix</keyword>
<keyword evidence="2" id="KW-0472">Membrane</keyword>
<evidence type="ECO:0000256" key="1">
    <source>
        <dbReference type="SAM" id="MobiDB-lite"/>
    </source>
</evidence>
<feature type="transmembrane region" description="Helical" evidence="2">
    <location>
        <begin position="109"/>
        <end position="127"/>
    </location>
</feature>
<dbReference type="PANTHER" id="PTHR38793">
    <property type="entry name" value="SLATT_FUNGAL DOMAIN-CONTAINING PROTEIN-RELATED"/>
    <property type="match status" value="1"/>
</dbReference>
<feature type="region of interest" description="Disordered" evidence="1">
    <location>
        <begin position="1"/>
        <end position="36"/>
    </location>
</feature>
<dbReference type="Pfam" id="PF18142">
    <property type="entry name" value="SLATT_fungal"/>
    <property type="match status" value="1"/>
</dbReference>
<feature type="compositionally biased region" description="Low complexity" evidence="1">
    <location>
        <begin position="241"/>
        <end position="268"/>
    </location>
</feature>
<dbReference type="NCBIfam" id="NF033635">
    <property type="entry name" value="SLATT_fungal"/>
    <property type="match status" value="1"/>
</dbReference>
<accession>A0ABR0J9X6</accession>
<evidence type="ECO:0000313" key="4">
    <source>
        <dbReference type="EMBL" id="KAK5059518.1"/>
    </source>
</evidence>
<sequence length="313" mass="33156">MPVNGTNKHDATITTVTTSLSEKQPEQSSSSGSSSTHRAACERYCTTLGMDVEKGITSFDERIRRDYRLHTIQYWLVASAANSMLWAQIIIGAAITALGAGNAPGSKTATIFLGAASTVIAGFLTYFKCRSQPNRSRQFRQALRKVRNKMDATANQLDDTTTPEEAHARAMEILKLYAHRDQSDEAIAEAAANYPDLWVTVNDMRKYLHGTGIQTQSSDANAGASGPDALDAVVKPDIVAPPTQVQPQPQPPSSTATAPAPGPVVEPTNTTNNIPASSPSSQDGAPAQNSPNPVASQETAPSPVPDVSKLSGV</sequence>
<feature type="compositionally biased region" description="Polar residues" evidence="1">
    <location>
        <begin position="1"/>
        <end position="22"/>
    </location>
</feature>
<proteinExistence type="predicted"/>
<feature type="region of interest" description="Disordered" evidence="1">
    <location>
        <begin position="241"/>
        <end position="313"/>
    </location>
</feature>
<organism evidence="4 5">
    <name type="scientific">Exophiala sideris</name>
    <dbReference type="NCBI Taxonomy" id="1016849"/>
    <lineage>
        <taxon>Eukaryota</taxon>
        <taxon>Fungi</taxon>
        <taxon>Dikarya</taxon>
        <taxon>Ascomycota</taxon>
        <taxon>Pezizomycotina</taxon>
        <taxon>Eurotiomycetes</taxon>
        <taxon>Chaetothyriomycetidae</taxon>
        <taxon>Chaetothyriales</taxon>
        <taxon>Herpotrichiellaceae</taxon>
        <taxon>Exophiala</taxon>
    </lineage>
</organism>